<dbReference type="SMART" id="SM00387">
    <property type="entry name" value="HATPase_c"/>
    <property type="match status" value="1"/>
</dbReference>
<evidence type="ECO:0000313" key="15">
    <source>
        <dbReference type="EMBL" id="QDC45332.1"/>
    </source>
</evidence>
<keyword evidence="9" id="KW-0067">ATP-binding</keyword>
<keyword evidence="10 13" id="KW-1133">Transmembrane helix</keyword>
<evidence type="ECO:0000256" key="5">
    <source>
        <dbReference type="ARBA" id="ARBA00022679"/>
    </source>
</evidence>
<dbReference type="PROSITE" id="PS50109">
    <property type="entry name" value="HIS_KIN"/>
    <property type="match status" value="1"/>
</dbReference>
<dbReference type="InterPro" id="IPR029016">
    <property type="entry name" value="GAF-like_dom_sf"/>
</dbReference>
<dbReference type="GO" id="GO:0005886">
    <property type="term" value="C:plasma membrane"/>
    <property type="evidence" value="ECO:0007669"/>
    <property type="project" value="TreeGrafter"/>
</dbReference>
<dbReference type="SMART" id="SM00388">
    <property type="entry name" value="HisKA"/>
    <property type="match status" value="1"/>
</dbReference>
<evidence type="ECO:0000256" key="3">
    <source>
        <dbReference type="ARBA" id="ARBA00012438"/>
    </source>
</evidence>
<dbReference type="InterPro" id="IPR003661">
    <property type="entry name" value="HisK_dim/P_dom"/>
</dbReference>
<dbReference type="EMBL" id="CP040946">
    <property type="protein sequence ID" value="QDC45332.1"/>
    <property type="molecule type" value="Genomic_DNA"/>
</dbReference>
<dbReference type="EC" id="2.7.13.3" evidence="3"/>
<evidence type="ECO:0000256" key="1">
    <source>
        <dbReference type="ARBA" id="ARBA00000085"/>
    </source>
</evidence>
<organism evidence="15 16">
    <name type="scientific">Methylophilus medardicus</name>
    <dbReference type="NCBI Taxonomy" id="2588534"/>
    <lineage>
        <taxon>Bacteria</taxon>
        <taxon>Pseudomonadati</taxon>
        <taxon>Pseudomonadota</taxon>
        <taxon>Betaproteobacteria</taxon>
        <taxon>Nitrosomonadales</taxon>
        <taxon>Methylophilaceae</taxon>
        <taxon>Methylophilus</taxon>
    </lineage>
</organism>
<keyword evidence="5" id="KW-0808">Transferase</keyword>
<dbReference type="SUPFAM" id="SSF55874">
    <property type="entry name" value="ATPase domain of HSP90 chaperone/DNA topoisomerase II/histidine kinase"/>
    <property type="match status" value="1"/>
</dbReference>
<sequence>MPGDLDTFSLSKQSSWRMYLALVIAMALVTAFGLYPFSGLNLSVVSLLYMLCVLGAAFFLRFYHALLTAVVAVLLMNYCFIEPRYTLRIASLQSWVMLIVFTILALTVSRLMQRLKMQTLEAQRAAQQSAFFQSLAELLAKHSSVDSLLTAACEHVRRVFGWRVSVLQLSESQALKTLAGAAVNGLEASSVQWALDYQRAIGAGTPDWPTMDVCILPFGFPQREILVVATGTDGPDLHFLQLLTDQLAQATTNVRQQLALALAARDASEAQFKKTLLTALSHDMRTPLTAILGAVNVLADRQIELASSQSTQLLHSIQAEATYLTQATENILTLVKLDAGGSSLHLDWQSPQEVIQHVVQRYLQRTPAVPLQLSLPAHDSSQEVLIHVDAVLVAHALANLIDNALHWRSPETPVEVAMEVAPPWLVLSVRNQGPGFPPCFVISAFDSHKQARAGGRGFGLGLTIVQTLMQLHQGQLQLTTSDDHRTCVRLLFPFVRATDLMQGQHL</sequence>
<dbReference type="Gene3D" id="1.20.120.620">
    <property type="entry name" value="Backbone structure of the membrane domain of e. Coli histidine kinase receptor kdpd"/>
    <property type="match status" value="1"/>
</dbReference>
<keyword evidence="12 13" id="KW-0472">Membrane</keyword>
<evidence type="ECO:0000256" key="4">
    <source>
        <dbReference type="ARBA" id="ARBA00022553"/>
    </source>
</evidence>
<evidence type="ECO:0000256" key="12">
    <source>
        <dbReference type="ARBA" id="ARBA00023136"/>
    </source>
</evidence>
<keyword evidence="16" id="KW-1185">Reference proteome</keyword>
<dbReference type="InterPro" id="IPR036890">
    <property type="entry name" value="HATPase_C_sf"/>
</dbReference>
<keyword evidence="4" id="KW-0597">Phosphoprotein</keyword>
<evidence type="ECO:0000256" key="6">
    <source>
        <dbReference type="ARBA" id="ARBA00022692"/>
    </source>
</evidence>
<feature type="domain" description="Histidine kinase" evidence="14">
    <location>
        <begin position="279"/>
        <end position="496"/>
    </location>
</feature>
<dbReference type="PRINTS" id="PR00344">
    <property type="entry name" value="BCTRLSENSOR"/>
</dbReference>
<dbReference type="InterPro" id="IPR003594">
    <property type="entry name" value="HATPase_dom"/>
</dbReference>
<evidence type="ECO:0000313" key="16">
    <source>
        <dbReference type="Proteomes" id="UP000311008"/>
    </source>
</evidence>
<evidence type="ECO:0000256" key="9">
    <source>
        <dbReference type="ARBA" id="ARBA00022840"/>
    </source>
</evidence>
<name>A0A5B8CVL9_9PROT</name>
<gene>
    <name evidence="15" type="ORF">FIU01_04960</name>
</gene>
<keyword evidence="8" id="KW-0418">Kinase</keyword>
<reference evidence="16" key="1">
    <citation type="journal article" date="2019" name="ISME J.">
        <title>Evolution in action: habitat transition from sediment to the pelagial leads to genome streamlining in Methylophilaceae.</title>
        <authorList>
            <person name="Salcher M."/>
            <person name="Schaefle D."/>
            <person name="Kaspar M."/>
            <person name="Neuenschwander S.M."/>
            <person name="Ghai R."/>
        </authorList>
    </citation>
    <scope>NUCLEOTIDE SEQUENCE [LARGE SCALE GENOMIC DNA]</scope>
    <source>
        <strain evidence="16">MMS-M-51</strain>
    </source>
</reference>
<dbReference type="CDD" id="cd00082">
    <property type="entry name" value="HisKA"/>
    <property type="match status" value="1"/>
</dbReference>
<dbReference type="GO" id="GO:0000155">
    <property type="term" value="F:phosphorelay sensor kinase activity"/>
    <property type="evidence" value="ECO:0007669"/>
    <property type="project" value="InterPro"/>
</dbReference>
<feature type="transmembrane region" description="Helical" evidence="13">
    <location>
        <begin position="87"/>
        <end position="108"/>
    </location>
</feature>
<proteinExistence type="predicted"/>
<dbReference type="Gene3D" id="3.30.450.40">
    <property type="match status" value="1"/>
</dbReference>
<evidence type="ECO:0000256" key="7">
    <source>
        <dbReference type="ARBA" id="ARBA00022741"/>
    </source>
</evidence>
<dbReference type="InterPro" id="IPR004358">
    <property type="entry name" value="Sig_transdc_His_kin-like_C"/>
</dbReference>
<dbReference type="PANTHER" id="PTHR45569">
    <property type="entry name" value="SENSOR PROTEIN KDPD"/>
    <property type="match status" value="1"/>
</dbReference>
<dbReference type="Pfam" id="PF02518">
    <property type="entry name" value="HATPase_c"/>
    <property type="match status" value="1"/>
</dbReference>
<feature type="transmembrane region" description="Helical" evidence="13">
    <location>
        <begin position="16"/>
        <end position="35"/>
    </location>
</feature>
<dbReference type="InterPro" id="IPR038318">
    <property type="entry name" value="KdpD_sf"/>
</dbReference>
<dbReference type="PANTHER" id="PTHR45569:SF1">
    <property type="entry name" value="SENSOR PROTEIN KDPD"/>
    <property type="match status" value="1"/>
</dbReference>
<dbReference type="CDD" id="cd00075">
    <property type="entry name" value="HATPase"/>
    <property type="match status" value="1"/>
</dbReference>
<comment type="subcellular location">
    <subcellularLocation>
        <location evidence="2">Membrane</location>
        <topology evidence="2">Multi-pass membrane protein</topology>
    </subcellularLocation>
</comment>
<evidence type="ECO:0000256" key="10">
    <source>
        <dbReference type="ARBA" id="ARBA00022989"/>
    </source>
</evidence>
<evidence type="ECO:0000259" key="14">
    <source>
        <dbReference type="PROSITE" id="PS50109"/>
    </source>
</evidence>
<accession>A0A5B8CVL9</accession>
<dbReference type="GO" id="GO:0005524">
    <property type="term" value="F:ATP binding"/>
    <property type="evidence" value="ECO:0007669"/>
    <property type="project" value="UniProtKB-KW"/>
</dbReference>
<dbReference type="Gene3D" id="3.30.565.10">
    <property type="entry name" value="Histidine kinase-like ATPase, C-terminal domain"/>
    <property type="match status" value="1"/>
</dbReference>
<dbReference type="InterPro" id="IPR005467">
    <property type="entry name" value="His_kinase_dom"/>
</dbReference>
<dbReference type="AlphaFoldDB" id="A0A5B8CVL9"/>
<dbReference type="Pfam" id="PF13493">
    <property type="entry name" value="DUF4118"/>
    <property type="match status" value="1"/>
</dbReference>
<dbReference type="Pfam" id="PF00512">
    <property type="entry name" value="HisKA"/>
    <property type="match status" value="1"/>
</dbReference>
<evidence type="ECO:0000256" key="8">
    <source>
        <dbReference type="ARBA" id="ARBA00022777"/>
    </source>
</evidence>
<evidence type="ECO:0000256" key="11">
    <source>
        <dbReference type="ARBA" id="ARBA00023012"/>
    </source>
</evidence>
<dbReference type="InterPro" id="IPR036097">
    <property type="entry name" value="HisK_dim/P_sf"/>
</dbReference>
<keyword evidence="11" id="KW-0902">Two-component regulatory system</keyword>
<dbReference type="InterPro" id="IPR052023">
    <property type="entry name" value="Histidine_kinase_KdpD"/>
</dbReference>
<dbReference type="SUPFAM" id="SSF47384">
    <property type="entry name" value="Homodimeric domain of signal transducing histidine kinase"/>
    <property type="match status" value="1"/>
</dbReference>
<protein>
    <recommendedName>
        <fullName evidence="3">histidine kinase</fullName>
        <ecNumber evidence="3">2.7.13.3</ecNumber>
    </recommendedName>
</protein>
<keyword evidence="7" id="KW-0547">Nucleotide-binding</keyword>
<dbReference type="OrthoDB" id="9806130at2"/>
<evidence type="ECO:0000256" key="13">
    <source>
        <dbReference type="SAM" id="Phobius"/>
    </source>
</evidence>
<dbReference type="InterPro" id="IPR025201">
    <property type="entry name" value="KdpD_TM"/>
</dbReference>
<feature type="transmembrane region" description="Helical" evidence="13">
    <location>
        <begin position="47"/>
        <end position="75"/>
    </location>
</feature>
<dbReference type="KEGG" id="mmec:FIU01_04960"/>
<keyword evidence="6 13" id="KW-0812">Transmembrane</keyword>
<evidence type="ECO:0000256" key="2">
    <source>
        <dbReference type="ARBA" id="ARBA00004141"/>
    </source>
</evidence>
<comment type="catalytic activity">
    <reaction evidence="1">
        <text>ATP + protein L-histidine = ADP + protein N-phospho-L-histidine.</text>
        <dbReference type="EC" id="2.7.13.3"/>
    </reaction>
</comment>
<dbReference type="Gene3D" id="1.10.287.130">
    <property type="match status" value="1"/>
</dbReference>
<dbReference type="Proteomes" id="UP000311008">
    <property type="component" value="Chromosome"/>
</dbReference>